<dbReference type="EMBL" id="MK072490">
    <property type="protein sequence ID" value="AYV85990.1"/>
    <property type="molecule type" value="Genomic_DNA"/>
</dbReference>
<evidence type="ECO:0000313" key="1">
    <source>
        <dbReference type="EMBL" id="AYV85990.1"/>
    </source>
</evidence>
<name>A0A3G5AFM6_9VIRU</name>
<protein>
    <submittedName>
        <fullName evidence="1">Uncharacterized protein</fullName>
    </submittedName>
</protein>
<organism evidence="1">
    <name type="scientific">Solivirus sp</name>
    <dbReference type="NCBI Taxonomy" id="2487772"/>
    <lineage>
        <taxon>Viruses</taxon>
        <taxon>Pithoviruses</taxon>
    </lineage>
</organism>
<gene>
    <name evidence="1" type="ORF">Solivirus2_61</name>
</gene>
<accession>A0A3G5AFM6</accession>
<sequence length="187" mass="22591">MTTLPIAINDYVLDVEDDTYILYRIHEICLIDIDNEPTSITREKRDKVDIRLKIVIEIAQDKYNELELRGDYWNLNSRPVIFLRETLIDQIEEYREIESLAHYNNIPEHLKPLLKSEDFWSTKLMNDFSSIKNFHVMCAIKPILMTWHCFYEHFAVNLEMMLEISERNKEEMKSSIFDPIWKFLRRD</sequence>
<proteinExistence type="predicted"/>
<reference evidence="1" key="1">
    <citation type="submission" date="2018-10" db="EMBL/GenBank/DDBJ databases">
        <title>Hidden diversity of soil giant viruses.</title>
        <authorList>
            <person name="Schulz F."/>
            <person name="Alteio L."/>
            <person name="Goudeau D."/>
            <person name="Ryan E.M."/>
            <person name="Malmstrom R.R."/>
            <person name="Blanchard J."/>
            <person name="Woyke T."/>
        </authorList>
    </citation>
    <scope>NUCLEOTIDE SEQUENCE</scope>
    <source>
        <strain evidence="1">SOV1</strain>
    </source>
</reference>